<accession>A0A6A5WDE0</accession>
<evidence type="ECO:0008006" key="4">
    <source>
        <dbReference type="Google" id="ProtNLM"/>
    </source>
</evidence>
<keyword evidence="3" id="KW-1185">Reference proteome</keyword>
<evidence type="ECO:0000256" key="1">
    <source>
        <dbReference type="SAM" id="SignalP"/>
    </source>
</evidence>
<feature type="signal peptide" evidence="1">
    <location>
        <begin position="1"/>
        <end position="29"/>
    </location>
</feature>
<dbReference type="Proteomes" id="UP000799779">
    <property type="component" value="Unassembled WGS sequence"/>
</dbReference>
<proteinExistence type="predicted"/>
<evidence type="ECO:0000313" key="2">
    <source>
        <dbReference type="EMBL" id="KAF1999880.1"/>
    </source>
</evidence>
<dbReference type="EMBL" id="ML977592">
    <property type="protein sequence ID" value="KAF1999880.1"/>
    <property type="molecule type" value="Genomic_DNA"/>
</dbReference>
<sequence length="112" mass="12255">MLHPTVHLARLGPCVLEIRLLLPLGSSWASLCQSRLAAACATFTAVPRHMPPSQCQPQIYAHRCNKICSLLRPFICPCLLIHHPRIHSIRNPAIAARATLPSSHPPIPNAGH</sequence>
<reference evidence="2" key="1">
    <citation type="journal article" date="2020" name="Stud. Mycol.">
        <title>101 Dothideomycetes genomes: a test case for predicting lifestyles and emergence of pathogens.</title>
        <authorList>
            <person name="Haridas S."/>
            <person name="Albert R."/>
            <person name="Binder M."/>
            <person name="Bloem J."/>
            <person name="Labutti K."/>
            <person name="Salamov A."/>
            <person name="Andreopoulos B."/>
            <person name="Baker S."/>
            <person name="Barry K."/>
            <person name="Bills G."/>
            <person name="Bluhm B."/>
            <person name="Cannon C."/>
            <person name="Castanera R."/>
            <person name="Culley D."/>
            <person name="Daum C."/>
            <person name="Ezra D."/>
            <person name="Gonzalez J."/>
            <person name="Henrissat B."/>
            <person name="Kuo A."/>
            <person name="Liang C."/>
            <person name="Lipzen A."/>
            <person name="Lutzoni F."/>
            <person name="Magnuson J."/>
            <person name="Mondo S."/>
            <person name="Nolan M."/>
            <person name="Ohm R."/>
            <person name="Pangilinan J."/>
            <person name="Park H.-J."/>
            <person name="Ramirez L."/>
            <person name="Alfaro M."/>
            <person name="Sun H."/>
            <person name="Tritt A."/>
            <person name="Yoshinaga Y."/>
            <person name="Zwiers L.-H."/>
            <person name="Turgeon B."/>
            <person name="Goodwin S."/>
            <person name="Spatafora J."/>
            <person name="Crous P."/>
            <person name="Grigoriev I."/>
        </authorList>
    </citation>
    <scope>NUCLEOTIDE SEQUENCE</scope>
    <source>
        <strain evidence="2">CBS 123094</strain>
    </source>
</reference>
<evidence type="ECO:0000313" key="3">
    <source>
        <dbReference type="Proteomes" id="UP000799779"/>
    </source>
</evidence>
<keyword evidence="1" id="KW-0732">Signal</keyword>
<gene>
    <name evidence="2" type="ORF">P154DRAFT_210913</name>
</gene>
<organism evidence="2 3">
    <name type="scientific">Amniculicola lignicola CBS 123094</name>
    <dbReference type="NCBI Taxonomy" id="1392246"/>
    <lineage>
        <taxon>Eukaryota</taxon>
        <taxon>Fungi</taxon>
        <taxon>Dikarya</taxon>
        <taxon>Ascomycota</taxon>
        <taxon>Pezizomycotina</taxon>
        <taxon>Dothideomycetes</taxon>
        <taxon>Pleosporomycetidae</taxon>
        <taxon>Pleosporales</taxon>
        <taxon>Amniculicolaceae</taxon>
        <taxon>Amniculicola</taxon>
    </lineage>
</organism>
<feature type="chain" id="PRO_5025445053" description="Secreted protein" evidence="1">
    <location>
        <begin position="30"/>
        <end position="112"/>
    </location>
</feature>
<protein>
    <recommendedName>
        <fullName evidence="4">Secreted protein</fullName>
    </recommendedName>
</protein>
<dbReference type="AlphaFoldDB" id="A0A6A5WDE0"/>
<name>A0A6A5WDE0_9PLEO</name>